<comment type="caution">
    <text evidence="2">The sequence shown here is derived from an EMBL/GenBank/DDBJ whole genome shotgun (WGS) entry which is preliminary data.</text>
</comment>
<gene>
    <name evidence="2" type="ORF">AJ80_02359</name>
</gene>
<evidence type="ECO:0000259" key="1">
    <source>
        <dbReference type="Pfam" id="PF24840"/>
    </source>
</evidence>
<organism evidence="2 3">
    <name type="scientific">Polytolypa hystricis (strain UAMH7299)</name>
    <dbReference type="NCBI Taxonomy" id="1447883"/>
    <lineage>
        <taxon>Eukaryota</taxon>
        <taxon>Fungi</taxon>
        <taxon>Dikarya</taxon>
        <taxon>Ascomycota</taxon>
        <taxon>Pezizomycotina</taxon>
        <taxon>Eurotiomycetes</taxon>
        <taxon>Eurotiomycetidae</taxon>
        <taxon>Onygenales</taxon>
        <taxon>Onygenales incertae sedis</taxon>
        <taxon>Polytolypa</taxon>
    </lineage>
</organism>
<proteinExistence type="predicted"/>
<keyword evidence="3" id="KW-1185">Reference proteome</keyword>
<dbReference type="PANTHER" id="PTHR35393">
    <property type="entry name" value="CHROMOSOME 1, WHOLE GENOME SHOTGUN SEQUENCE"/>
    <property type="match status" value="1"/>
</dbReference>
<dbReference type="Proteomes" id="UP000224634">
    <property type="component" value="Unassembled WGS sequence"/>
</dbReference>
<reference evidence="2 3" key="1">
    <citation type="submission" date="2017-10" db="EMBL/GenBank/DDBJ databases">
        <title>Comparative genomics in systemic dimorphic fungi from Ajellomycetaceae.</title>
        <authorList>
            <person name="Munoz J.F."/>
            <person name="Mcewen J.G."/>
            <person name="Clay O.K."/>
            <person name="Cuomo C.A."/>
        </authorList>
    </citation>
    <scope>NUCLEOTIDE SEQUENCE [LARGE SCALE GENOMIC DNA]</scope>
    <source>
        <strain evidence="2 3">UAMH7299</strain>
    </source>
</reference>
<dbReference type="PANTHER" id="PTHR35393:SF1">
    <property type="entry name" value="SNOAL-LIKE DOMAIN-CONTAINING PROTEIN"/>
    <property type="match status" value="1"/>
</dbReference>
<dbReference type="Pfam" id="PF24840">
    <property type="entry name" value="NTF2_SigF"/>
    <property type="match status" value="1"/>
</dbReference>
<protein>
    <recommendedName>
        <fullName evidence="1">SigF-like NTF2-like domain-containing protein</fullName>
    </recommendedName>
</protein>
<dbReference type="AlphaFoldDB" id="A0A2B7YRB2"/>
<dbReference type="STRING" id="1447883.A0A2B7YRB2"/>
<name>A0A2B7YRB2_POLH7</name>
<sequence>MEDPVAEIPHIIHLLTESIPSVQQQTVEKFFTSSASLTHPFCRTGSFEGSRWLILCIYRFYKIMSPRIDLEVQSVAFDSHTLTLYVSLSQTFYIFIIPFYKAPVRLTTILSLTTTPPSSSSSSSSQRKPLYYIAAQNDLYQTSEFIKFVAPFGIGVTAVAIWQFFATVFCVLGSWVLCGVTWAEEKGWLPLSGEVIRHGMRMGVNDRGRGKGKEE</sequence>
<evidence type="ECO:0000313" key="2">
    <source>
        <dbReference type="EMBL" id="PGH23579.1"/>
    </source>
</evidence>
<feature type="domain" description="SigF-like NTF2-like" evidence="1">
    <location>
        <begin position="1"/>
        <end position="177"/>
    </location>
</feature>
<dbReference type="OrthoDB" id="2344312at2759"/>
<evidence type="ECO:0000313" key="3">
    <source>
        <dbReference type="Proteomes" id="UP000224634"/>
    </source>
</evidence>
<dbReference type="EMBL" id="PDNA01000022">
    <property type="protein sequence ID" value="PGH23579.1"/>
    <property type="molecule type" value="Genomic_DNA"/>
</dbReference>
<accession>A0A2B7YRB2</accession>
<dbReference type="InterPro" id="IPR057514">
    <property type="entry name" value="NTF2_SigF"/>
</dbReference>